<evidence type="ECO:0000256" key="6">
    <source>
        <dbReference type="ARBA" id="ARBA00022918"/>
    </source>
</evidence>
<keyword evidence="6" id="KW-0695">RNA-directed DNA polymerase</keyword>
<dbReference type="AlphaFoldDB" id="A0A9Q3FVX9"/>
<evidence type="ECO:0000256" key="5">
    <source>
        <dbReference type="ARBA" id="ARBA00022801"/>
    </source>
</evidence>
<keyword evidence="5" id="KW-0378">Hydrolase</keyword>
<evidence type="ECO:0000256" key="1">
    <source>
        <dbReference type="ARBA" id="ARBA00022679"/>
    </source>
</evidence>
<dbReference type="GO" id="GO:0016787">
    <property type="term" value="F:hydrolase activity"/>
    <property type="evidence" value="ECO:0007669"/>
    <property type="project" value="UniProtKB-KW"/>
</dbReference>
<keyword evidence="4" id="KW-0255">Endonuclease</keyword>
<reference evidence="8" key="1">
    <citation type="submission" date="2021-03" db="EMBL/GenBank/DDBJ databases">
        <title>Draft genome sequence of rust myrtle Austropuccinia psidii MF-1, a brazilian biotype.</title>
        <authorList>
            <person name="Quecine M.C."/>
            <person name="Pachon D.M.R."/>
            <person name="Bonatelli M.L."/>
            <person name="Correr F.H."/>
            <person name="Franceschini L.M."/>
            <person name="Leite T.F."/>
            <person name="Margarido G.R.A."/>
            <person name="Almeida C.A."/>
            <person name="Ferrarezi J.A."/>
            <person name="Labate C.A."/>
        </authorList>
    </citation>
    <scope>NUCLEOTIDE SEQUENCE</scope>
    <source>
        <strain evidence="8">MF-1</strain>
    </source>
</reference>
<dbReference type="PANTHER" id="PTHR37984:SF5">
    <property type="entry name" value="PROTEIN NYNRIN-LIKE"/>
    <property type="match status" value="1"/>
</dbReference>
<dbReference type="InterPro" id="IPR041373">
    <property type="entry name" value="RT_RNaseH"/>
</dbReference>
<comment type="caution">
    <text evidence="8">The sequence shown here is derived from an EMBL/GenBank/DDBJ whole genome shotgun (WGS) entry which is preliminary data.</text>
</comment>
<keyword evidence="1" id="KW-0808">Transferase</keyword>
<dbReference type="OrthoDB" id="2194544at2759"/>
<protein>
    <recommendedName>
        <fullName evidence="7">Reverse transcriptase RNase H-like domain-containing protein</fullName>
    </recommendedName>
</protein>
<keyword evidence="9" id="KW-1185">Reference proteome</keyword>
<gene>
    <name evidence="8" type="ORF">O181_085879</name>
</gene>
<evidence type="ECO:0000256" key="3">
    <source>
        <dbReference type="ARBA" id="ARBA00022722"/>
    </source>
</evidence>
<evidence type="ECO:0000256" key="2">
    <source>
        <dbReference type="ARBA" id="ARBA00022695"/>
    </source>
</evidence>
<dbReference type="InterPro" id="IPR050951">
    <property type="entry name" value="Retrovirus_Pol_polyprotein"/>
</dbReference>
<evidence type="ECO:0000256" key="4">
    <source>
        <dbReference type="ARBA" id="ARBA00022759"/>
    </source>
</evidence>
<keyword evidence="2" id="KW-0548">Nucleotidyltransferase</keyword>
<evidence type="ECO:0000313" key="8">
    <source>
        <dbReference type="EMBL" id="MBW0546164.1"/>
    </source>
</evidence>
<feature type="domain" description="Reverse transcriptase RNase H-like" evidence="7">
    <location>
        <begin position="3"/>
        <end position="110"/>
    </location>
</feature>
<dbReference type="GO" id="GO:0004519">
    <property type="term" value="F:endonuclease activity"/>
    <property type="evidence" value="ECO:0007669"/>
    <property type="project" value="UniProtKB-KW"/>
</dbReference>
<organism evidence="8 9">
    <name type="scientific">Austropuccinia psidii MF-1</name>
    <dbReference type="NCBI Taxonomy" id="1389203"/>
    <lineage>
        <taxon>Eukaryota</taxon>
        <taxon>Fungi</taxon>
        <taxon>Dikarya</taxon>
        <taxon>Basidiomycota</taxon>
        <taxon>Pucciniomycotina</taxon>
        <taxon>Pucciniomycetes</taxon>
        <taxon>Pucciniales</taxon>
        <taxon>Sphaerophragmiaceae</taxon>
        <taxon>Austropuccinia</taxon>
    </lineage>
</organism>
<dbReference type="SUPFAM" id="SSF56672">
    <property type="entry name" value="DNA/RNA polymerases"/>
    <property type="match status" value="1"/>
</dbReference>
<dbReference type="Proteomes" id="UP000765509">
    <property type="component" value="Unassembled WGS sequence"/>
</dbReference>
<name>A0A9Q3FVX9_9BASI</name>
<accession>A0A9Q3FVX9</accession>
<proteinExistence type="predicted"/>
<dbReference type="PANTHER" id="PTHR37984">
    <property type="entry name" value="PROTEIN CBG26694"/>
    <property type="match status" value="1"/>
</dbReference>
<evidence type="ECO:0000313" key="9">
    <source>
        <dbReference type="Proteomes" id="UP000765509"/>
    </source>
</evidence>
<keyword evidence="3" id="KW-0540">Nuclease</keyword>
<dbReference type="GO" id="GO:0003964">
    <property type="term" value="F:RNA-directed DNA polymerase activity"/>
    <property type="evidence" value="ECO:0007669"/>
    <property type="project" value="UniProtKB-KW"/>
</dbReference>
<dbReference type="InterPro" id="IPR043502">
    <property type="entry name" value="DNA/RNA_pol_sf"/>
</dbReference>
<dbReference type="EMBL" id="AVOT02051137">
    <property type="protein sequence ID" value="MBW0546164.1"/>
    <property type="molecule type" value="Genomic_DNA"/>
</dbReference>
<evidence type="ECO:0000259" key="7">
    <source>
        <dbReference type="Pfam" id="PF17917"/>
    </source>
</evidence>
<sequence length="191" mass="21969">MPDYKLPFKLYIDASEDGLSAALHQIQIITDKPVGGPICFISRQIKPTEARYEESQMECQCLVWDLKKLNYFLEGCVSEVITDCTAVKSHWNMKTPDRHMLRWQIAIQHYRGNMTIVHKDGNAHENEDGLSRWPLPNDIDSPAYAPEEASPQIPIEWISVTYLNTTFFAEVRNSYTQDKNCSILCQSLNKD</sequence>
<dbReference type="Pfam" id="PF17917">
    <property type="entry name" value="RT_RNaseH"/>
    <property type="match status" value="1"/>
</dbReference>